<dbReference type="STRING" id="241244.ATY39_16015"/>
<reference evidence="2 3" key="1">
    <citation type="journal article" date="2016" name="Genome Announc.">
        <title>Whole-Genome Sequence of Rummeliibacillus stabekisii Strain PP9 Isolated from Antarctic Soil.</title>
        <authorList>
            <person name="da Mota F.F."/>
            <person name="Vollu R.E."/>
            <person name="Jurelevicius D."/>
            <person name="Seldin L."/>
        </authorList>
    </citation>
    <scope>NUCLEOTIDE SEQUENCE [LARGE SCALE GENOMIC DNA]</scope>
    <source>
        <strain evidence="2 3">PP9</strain>
    </source>
</reference>
<dbReference type="EMBL" id="CP014806">
    <property type="protein sequence ID" value="AMX00750.1"/>
    <property type="molecule type" value="Genomic_DNA"/>
</dbReference>
<dbReference type="AlphaFoldDB" id="A0A143HH13"/>
<proteinExistence type="predicted"/>
<feature type="domain" description="Cupin type-2" evidence="1">
    <location>
        <begin position="44"/>
        <end position="96"/>
    </location>
</feature>
<dbReference type="InterPro" id="IPR014710">
    <property type="entry name" value="RmlC-like_jellyroll"/>
</dbReference>
<protein>
    <submittedName>
        <fullName evidence="2">Cupin</fullName>
    </submittedName>
</protein>
<keyword evidence="3" id="KW-1185">Reference proteome</keyword>
<dbReference type="OrthoDB" id="3782397at2"/>
<evidence type="ECO:0000313" key="2">
    <source>
        <dbReference type="EMBL" id="AMX00750.1"/>
    </source>
</evidence>
<dbReference type="Gene3D" id="2.60.120.10">
    <property type="entry name" value="Jelly Rolls"/>
    <property type="match status" value="1"/>
</dbReference>
<dbReference type="RefSeq" id="WP_066791448.1">
    <property type="nucleotide sequence ID" value="NZ_CP014806.1"/>
</dbReference>
<dbReference type="Proteomes" id="UP000076021">
    <property type="component" value="Chromosome"/>
</dbReference>
<evidence type="ECO:0000259" key="1">
    <source>
        <dbReference type="Pfam" id="PF07883"/>
    </source>
</evidence>
<name>A0A143HH13_9BACL</name>
<reference evidence="3" key="2">
    <citation type="submission" date="2016-03" db="EMBL/GenBank/DDBJ databases">
        <authorList>
            <person name="Ploux O."/>
        </authorList>
    </citation>
    <scope>NUCLEOTIDE SEQUENCE [LARGE SCALE GENOMIC DNA]</scope>
    <source>
        <strain evidence="3">PP9</strain>
    </source>
</reference>
<dbReference type="SUPFAM" id="SSF51182">
    <property type="entry name" value="RmlC-like cupins"/>
    <property type="match status" value="1"/>
</dbReference>
<evidence type="ECO:0000313" key="3">
    <source>
        <dbReference type="Proteomes" id="UP000076021"/>
    </source>
</evidence>
<dbReference type="KEGG" id="rst:ATY39_16015"/>
<sequence length="116" mass="13061">MEIYQFRKDVGKKNTKLDSDFILSRVAQTQSLSQIVCMYLKENGKIGYHQAVVPQLFLVVNGEGVVRGNSEEEIKVNSGDAVFWNKREWHETKTKTGLTAIVIECEALDISSLIAL</sequence>
<dbReference type="Pfam" id="PF07883">
    <property type="entry name" value="Cupin_2"/>
    <property type="match status" value="1"/>
</dbReference>
<organism evidence="2 3">
    <name type="scientific">Rummeliibacillus stabekisii</name>
    <dbReference type="NCBI Taxonomy" id="241244"/>
    <lineage>
        <taxon>Bacteria</taxon>
        <taxon>Bacillati</taxon>
        <taxon>Bacillota</taxon>
        <taxon>Bacilli</taxon>
        <taxon>Bacillales</taxon>
        <taxon>Caryophanaceae</taxon>
        <taxon>Rummeliibacillus</taxon>
    </lineage>
</organism>
<accession>A0A143HH13</accession>
<dbReference type="InterPro" id="IPR011051">
    <property type="entry name" value="RmlC_Cupin_sf"/>
</dbReference>
<dbReference type="InterPro" id="IPR013096">
    <property type="entry name" value="Cupin_2"/>
</dbReference>
<gene>
    <name evidence="2" type="ORF">ATY39_16015</name>
</gene>